<evidence type="ECO:0000313" key="13">
    <source>
        <dbReference type="Proteomes" id="UP000663861"/>
    </source>
</evidence>
<dbReference type="EMBL" id="CAJMWY010004416">
    <property type="protein sequence ID" value="CAE6531390.1"/>
    <property type="molecule type" value="Genomic_DNA"/>
</dbReference>
<dbReference type="FunFam" id="3.30.160.60:FF:000446">
    <property type="entry name" value="Zinc finger protein"/>
    <property type="match status" value="1"/>
</dbReference>
<feature type="region of interest" description="Disordered" evidence="10">
    <location>
        <begin position="257"/>
        <end position="292"/>
    </location>
</feature>
<dbReference type="AlphaFoldDB" id="A0A8H3DL89"/>
<dbReference type="Proteomes" id="UP000663861">
    <property type="component" value="Unassembled WGS sequence"/>
</dbReference>
<reference evidence="12" key="1">
    <citation type="submission" date="2021-01" db="EMBL/GenBank/DDBJ databases">
        <authorList>
            <person name="Kaushik A."/>
        </authorList>
    </citation>
    <scope>NUCLEOTIDE SEQUENCE</scope>
    <source>
        <strain evidence="12">AG4-RS23</strain>
    </source>
</reference>
<dbReference type="GO" id="GO:0000785">
    <property type="term" value="C:chromatin"/>
    <property type="evidence" value="ECO:0007669"/>
    <property type="project" value="TreeGrafter"/>
</dbReference>
<comment type="similarity">
    <text evidence="1">Belongs to the krueppel C2H2-type zinc-finger protein family.</text>
</comment>
<dbReference type="GO" id="GO:0005667">
    <property type="term" value="C:transcription regulator complex"/>
    <property type="evidence" value="ECO:0007669"/>
    <property type="project" value="TreeGrafter"/>
</dbReference>
<dbReference type="GO" id="GO:0031519">
    <property type="term" value="C:PcG protein complex"/>
    <property type="evidence" value="ECO:0007669"/>
    <property type="project" value="TreeGrafter"/>
</dbReference>
<evidence type="ECO:0000256" key="6">
    <source>
        <dbReference type="ARBA" id="ARBA00023015"/>
    </source>
</evidence>
<keyword evidence="3" id="KW-0677">Repeat</keyword>
<evidence type="ECO:0000256" key="7">
    <source>
        <dbReference type="ARBA" id="ARBA00023163"/>
    </source>
</evidence>
<dbReference type="PROSITE" id="PS00028">
    <property type="entry name" value="ZINC_FINGER_C2H2_1"/>
    <property type="match status" value="2"/>
</dbReference>
<protein>
    <recommendedName>
        <fullName evidence="11">C2H2-type domain-containing protein</fullName>
    </recommendedName>
</protein>
<evidence type="ECO:0000256" key="9">
    <source>
        <dbReference type="PROSITE-ProRule" id="PRU00042"/>
    </source>
</evidence>
<feature type="region of interest" description="Disordered" evidence="10">
    <location>
        <begin position="74"/>
        <end position="93"/>
    </location>
</feature>
<dbReference type="InterPro" id="IPR036236">
    <property type="entry name" value="Znf_C2H2_sf"/>
</dbReference>
<evidence type="ECO:0000259" key="11">
    <source>
        <dbReference type="PROSITE" id="PS50157"/>
    </source>
</evidence>
<keyword evidence="5" id="KW-0862">Zinc</keyword>
<feature type="domain" description="C2H2-type" evidence="11">
    <location>
        <begin position="295"/>
        <end position="322"/>
    </location>
</feature>
<feature type="region of interest" description="Disordered" evidence="10">
    <location>
        <begin position="138"/>
        <end position="202"/>
    </location>
</feature>
<accession>A0A8H3DL89</accession>
<dbReference type="Gene3D" id="3.30.160.60">
    <property type="entry name" value="Classic Zinc Finger"/>
    <property type="match status" value="2"/>
</dbReference>
<dbReference type="SUPFAM" id="SSF57667">
    <property type="entry name" value="beta-beta-alpha zinc fingers"/>
    <property type="match status" value="1"/>
</dbReference>
<keyword evidence="2" id="KW-0479">Metal-binding</keyword>
<keyword evidence="6" id="KW-0805">Transcription regulation</keyword>
<feature type="compositionally biased region" description="Polar residues" evidence="10">
    <location>
        <begin position="165"/>
        <end position="176"/>
    </location>
</feature>
<sequence>MAMPSRQEELYLAANGDPNPSQIQHPGGALGSTNAHPLEYTTQSFEHLSADHQHASDGARLRDGDRRDMSFAQGNASTRDIKFSPSPHQAPSLMRRLPAPIPYDSHSREAYFQNAPLGYDQMASRGYEQGVGGFEQSVSEPQYVSRPPSSAFERRGSLAFERSTSRASSGEFSSPLSGAFSHTGPGTVHLTDSSSPCPPITHAIEHTDPDFFHRSASRAGNLFVRRASLDSFHPPGTITPMRIFDSPPPIRPLTVSPTPSAASTLVDSGNSRASRPFAPFPPGGMKQNGGGTKRHVCKVCEKPFDRPSTLTAHMNTHTGERPHLCPVENCGKRFTVSSNLRRHASTHGLQGSETAPRGQRKKATAARKEQPSKPRPRALQERKNVQTWCPESLRGMHNFKSLSSRPPFEMPEGVTPAPAPLPGKSAIGCISRVKLTNYLGFLVVRPHGYPGDENYEDRDSFFYARNTDQVRPYHPDVVSFLL</sequence>
<evidence type="ECO:0000256" key="1">
    <source>
        <dbReference type="ARBA" id="ARBA00006991"/>
    </source>
</evidence>
<dbReference type="GO" id="GO:0000978">
    <property type="term" value="F:RNA polymerase II cis-regulatory region sequence-specific DNA binding"/>
    <property type="evidence" value="ECO:0007669"/>
    <property type="project" value="TreeGrafter"/>
</dbReference>
<gene>
    <name evidence="12" type="ORF">RDB_LOCUS175182</name>
</gene>
<dbReference type="Pfam" id="PF00096">
    <property type="entry name" value="zf-C2H2"/>
    <property type="match status" value="2"/>
</dbReference>
<dbReference type="GO" id="GO:0008270">
    <property type="term" value="F:zinc ion binding"/>
    <property type="evidence" value="ECO:0007669"/>
    <property type="project" value="UniProtKB-KW"/>
</dbReference>
<name>A0A8H3DL89_9AGAM</name>
<evidence type="ECO:0000256" key="2">
    <source>
        <dbReference type="ARBA" id="ARBA00022723"/>
    </source>
</evidence>
<feature type="region of interest" description="Disordered" evidence="10">
    <location>
        <begin position="344"/>
        <end position="384"/>
    </location>
</feature>
<evidence type="ECO:0000256" key="10">
    <source>
        <dbReference type="SAM" id="MobiDB-lite"/>
    </source>
</evidence>
<keyword evidence="8" id="KW-0539">Nucleus</keyword>
<evidence type="ECO:0000256" key="8">
    <source>
        <dbReference type="ARBA" id="ARBA00023242"/>
    </source>
</evidence>
<dbReference type="SMART" id="SM00355">
    <property type="entry name" value="ZnF_C2H2"/>
    <property type="match status" value="2"/>
</dbReference>
<evidence type="ECO:0000256" key="4">
    <source>
        <dbReference type="ARBA" id="ARBA00022771"/>
    </source>
</evidence>
<organism evidence="12 13">
    <name type="scientific">Rhizoctonia solani</name>
    <dbReference type="NCBI Taxonomy" id="456999"/>
    <lineage>
        <taxon>Eukaryota</taxon>
        <taxon>Fungi</taxon>
        <taxon>Dikarya</taxon>
        <taxon>Basidiomycota</taxon>
        <taxon>Agaricomycotina</taxon>
        <taxon>Agaricomycetes</taxon>
        <taxon>Cantharellales</taxon>
        <taxon>Ceratobasidiaceae</taxon>
        <taxon>Rhizoctonia</taxon>
    </lineage>
</organism>
<comment type="caution">
    <text evidence="12">The sequence shown here is derived from an EMBL/GenBank/DDBJ whole genome shotgun (WGS) entry which is preliminary data.</text>
</comment>
<dbReference type="PANTHER" id="PTHR14003">
    <property type="entry name" value="TRANSCRIPTIONAL REPRESSOR PROTEIN YY"/>
    <property type="match status" value="1"/>
</dbReference>
<evidence type="ECO:0000256" key="3">
    <source>
        <dbReference type="ARBA" id="ARBA00022737"/>
    </source>
</evidence>
<keyword evidence="7" id="KW-0804">Transcription</keyword>
<proteinExistence type="inferred from homology"/>
<evidence type="ECO:0000256" key="5">
    <source>
        <dbReference type="ARBA" id="ARBA00022833"/>
    </source>
</evidence>
<feature type="compositionally biased region" description="Basic and acidic residues" evidence="10">
    <location>
        <begin position="366"/>
        <end position="384"/>
    </location>
</feature>
<dbReference type="InterPro" id="IPR013087">
    <property type="entry name" value="Znf_C2H2_type"/>
</dbReference>
<feature type="domain" description="C2H2-type" evidence="11">
    <location>
        <begin position="323"/>
        <end position="347"/>
    </location>
</feature>
<feature type="compositionally biased region" description="Polar residues" evidence="10">
    <location>
        <begin position="257"/>
        <end position="273"/>
    </location>
</feature>
<dbReference type="GO" id="GO:0000981">
    <property type="term" value="F:DNA-binding transcription factor activity, RNA polymerase II-specific"/>
    <property type="evidence" value="ECO:0007669"/>
    <property type="project" value="TreeGrafter"/>
</dbReference>
<dbReference type="FunFam" id="3.30.160.60:FF:000761">
    <property type="entry name" value="Zinc finger protein 449"/>
    <property type="match status" value="1"/>
</dbReference>
<feature type="region of interest" description="Disordered" evidence="10">
    <location>
        <begin position="13"/>
        <end position="36"/>
    </location>
</feature>
<dbReference type="PROSITE" id="PS50157">
    <property type="entry name" value="ZINC_FINGER_C2H2_2"/>
    <property type="match status" value="2"/>
</dbReference>
<evidence type="ECO:0000313" key="12">
    <source>
        <dbReference type="EMBL" id="CAE6531390.1"/>
    </source>
</evidence>
<keyword evidence="4 9" id="KW-0863">Zinc-finger</keyword>
<dbReference type="PANTHER" id="PTHR14003:SF19">
    <property type="entry name" value="YY2 TRANSCRIPTION FACTOR"/>
    <property type="match status" value="1"/>
</dbReference>